<organism evidence="1 2">
    <name type="scientific">candidate division WOR-3 bacterium</name>
    <dbReference type="NCBI Taxonomy" id="2052148"/>
    <lineage>
        <taxon>Bacteria</taxon>
        <taxon>Bacteria division WOR-3</taxon>
    </lineage>
</organism>
<gene>
    <name evidence="1" type="ORF">DRP53_09475</name>
</gene>
<accession>A0A660SFR1</accession>
<dbReference type="Proteomes" id="UP000268469">
    <property type="component" value="Unassembled WGS sequence"/>
</dbReference>
<protein>
    <submittedName>
        <fullName evidence="1">Uncharacterized protein</fullName>
    </submittedName>
</protein>
<evidence type="ECO:0000313" key="2">
    <source>
        <dbReference type="Proteomes" id="UP000268469"/>
    </source>
</evidence>
<reference evidence="1 2" key="1">
    <citation type="submission" date="2018-06" db="EMBL/GenBank/DDBJ databases">
        <title>Extensive metabolic versatility and redundancy in microbially diverse, dynamic hydrothermal sediments.</title>
        <authorList>
            <person name="Dombrowski N."/>
            <person name="Teske A."/>
            <person name="Baker B.J."/>
        </authorList>
    </citation>
    <scope>NUCLEOTIDE SEQUENCE [LARGE SCALE GENOMIC DNA]</scope>
    <source>
        <strain evidence="1">B36_G15</strain>
    </source>
</reference>
<evidence type="ECO:0000313" key="1">
    <source>
        <dbReference type="EMBL" id="RKX69006.1"/>
    </source>
</evidence>
<proteinExistence type="predicted"/>
<dbReference type="AlphaFoldDB" id="A0A660SFR1"/>
<comment type="caution">
    <text evidence="1">The sequence shown here is derived from an EMBL/GenBank/DDBJ whole genome shotgun (WGS) entry which is preliminary data.</text>
</comment>
<sequence length="239" mass="26983">MARRYLNLVILIGLGLTFCETGIEINLTCWVKQTAETFRARSQILGEKKWAMVNLSWGWTVKKPDGDSVIVERSPGGEEDYTYLGSTDVDTVMTFTDKDSILTGWAWYTYRLSLVAGERVDEFKKVDVDLPGYIDILTPGTDSLSIPNDTLQIVWHKLKEGGDEYKVEIFKSNATEPESLVNLINPIYSTTTKDTMITVEVPDSLYPPLNGYIIRVINSKLVEFVTDTATGFRAFFRLP</sequence>
<name>A0A660SFR1_UNCW3</name>
<dbReference type="EMBL" id="QNBE01000113">
    <property type="protein sequence ID" value="RKX69006.1"/>
    <property type="molecule type" value="Genomic_DNA"/>
</dbReference>